<keyword evidence="1" id="KW-0812">Transmembrane</keyword>
<name>A0A5S9MDT0_BACIA</name>
<reference evidence="3 4" key="1">
    <citation type="submission" date="2019-12" db="EMBL/GenBank/DDBJ databases">
        <title>Full genome sequence of a Bacillus safensis strain isolated from commercially available natto in Indonesia.</title>
        <authorList>
            <person name="Yoshida M."/>
            <person name="Uomi M."/>
            <person name="Waturangi D."/>
            <person name="Ekaputri J.J."/>
            <person name="Setiamarga D.H.E."/>
        </authorList>
    </citation>
    <scope>NUCLEOTIDE SEQUENCE [LARGE SCALE GENOMIC DNA]</scope>
    <source>
        <strain evidence="3 4">IDN1</strain>
    </source>
</reference>
<keyword evidence="1" id="KW-1133">Transmembrane helix</keyword>
<dbReference type="EMBL" id="AP021906">
    <property type="protein sequence ID" value="BBP89696.1"/>
    <property type="molecule type" value="Genomic_DNA"/>
</dbReference>
<dbReference type="Proteomes" id="UP000464658">
    <property type="component" value="Chromosome"/>
</dbReference>
<dbReference type="InterPro" id="IPR048454">
    <property type="entry name" value="YetF_N"/>
</dbReference>
<protein>
    <recommendedName>
        <fullName evidence="2">YetF-like N-terminal transmembrane domain-containing protein</fullName>
    </recommendedName>
</protein>
<feature type="domain" description="YetF-like N-terminal transmembrane" evidence="2">
    <location>
        <begin position="5"/>
        <end position="45"/>
    </location>
</feature>
<evidence type="ECO:0000313" key="4">
    <source>
        <dbReference type="Proteomes" id="UP000464658"/>
    </source>
</evidence>
<keyword evidence="1" id="KW-0472">Membrane</keyword>
<dbReference type="AlphaFoldDB" id="A0A5S9MDT0"/>
<evidence type="ECO:0000259" key="2">
    <source>
        <dbReference type="Pfam" id="PF20730"/>
    </source>
</evidence>
<evidence type="ECO:0000256" key="1">
    <source>
        <dbReference type="SAM" id="Phobius"/>
    </source>
</evidence>
<organism evidence="3 4">
    <name type="scientific">Bacillus safensis</name>
    <dbReference type="NCBI Taxonomy" id="561879"/>
    <lineage>
        <taxon>Bacteria</taxon>
        <taxon>Bacillati</taxon>
        <taxon>Bacillota</taxon>
        <taxon>Bacilli</taxon>
        <taxon>Bacillales</taxon>
        <taxon>Bacillaceae</taxon>
        <taxon>Bacillus</taxon>
    </lineage>
</organism>
<evidence type="ECO:0000313" key="3">
    <source>
        <dbReference type="EMBL" id="BBP89696.1"/>
    </source>
</evidence>
<sequence>MPDHIEVILRTMFAFAILFGGARLLGKQTIAQMNIFDFIAAISLGFNCSEPGV</sequence>
<accession>A0A5S9MDT0</accession>
<proteinExistence type="predicted"/>
<gene>
    <name evidence="3" type="ORF">BsIDN1_33140</name>
</gene>
<dbReference type="Pfam" id="PF20730">
    <property type="entry name" value="YetF_N"/>
    <property type="match status" value="1"/>
</dbReference>
<feature type="transmembrane region" description="Helical" evidence="1">
    <location>
        <begin position="7"/>
        <end position="26"/>
    </location>
</feature>